<dbReference type="PANTHER" id="PTHR13383">
    <property type="entry name" value="RIBONUCLEASE H2 SUBUNIT B"/>
    <property type="match status" value="1"/>
</dbReference>
<dbReference type="Proteomes" id="UP000005640">
    <property type="component" value="Chromosome 13"/>
</dbReference>
<reference evidence="2 3" key="1">
    <citation type="journal article" date="2001" name="Nature">
        <title>Initial sequencing and analysis of the human genome.</title>
        <authorList>
            <consortium name="International Human Genome Sequencing Consortium"/>
            <person name="Lander E.S."/>
            <person name="Linton L.M."/>
            <person name="Birren B."/>
            <person name="Nusbaum C."/>
            <person name="Zody M.C."/>
            <person name="Baldwin J."/>
            <person name="Devon K."/>
            <person name="Dewar K."/>
            <person name="Doyle M."/>
            <person name="FitzHugh W."/>
            <person name="Funke R."/>
            <person name="Gage D."/>
            <person name="Harris K."/>
            <person name="Heaford A."/>
            <person name="Howland J."/>
            <person name="Kann L."/>
            <person name="Lehoczky J."/>
            <person name="LeVine R."/>
            <person name="McEwan P."/>
            <person name="McKernan K."/>
            <person name="Meldrim J."/>
            <person name="Mesirov J.P."/>
            <person name="Miranda C."/>
            <person name="Morris W."/>
            <person name="Naylor J."/>
            <person name="Raymond C."/>
            <person name="Rosetti M."/>
            <person name="Santos R."/>
            <person name="Sheridan A."/>
            <person name="Sougnez C."/>
            <person name="Stange-Thomann N."/>
            <person name="Stojanovic N."/>
            <person name="Subramanian A."/>
            <person name="Wyman D."/>
            <person name="Rogers J."/>
            <person name="Sulston J."/>
            <person name="Ainscough R."/>
            <person name="Beck S."/>
            <person name="Bentley D."/>
            <person name="Burton J."/>
            <person name="Clee C."/>
            <person name="Carter N."/>
            <person name="Coulson A."/>
            <person name="Deadman R."/>
            <person name="Deloukas P."/>
            <person name="Dunham A."/>
            <person name="Dunham I."/>
            <person name="Durbin R."/>
            <person name="French L."/>
            <person name="Grafham D."/>
            <person name="Gregory S."/>
            <person name="Hubbard T."/>
            <person name="Humphray S."/>
            <person name="Hunt A."/>
            <person name="Jones M."/>
            <person name="Lloyd C."/>
            <person name="McMurray A."/>
            <person name="Matthews L."/>
            <person name="Mercer S."/>
            <person name="Milne S."/>
            <person name="Mullikin J.C."/>
            <person name="Mungall A."/>
            <person name="Plumb R."/>
            <person name="Ross M."/>
            <person name="Shownkeen R."/>
            <person name="Sims S."/>
            <person name="Waterston R.H."/>
            <person name="Wilson R.K."/>
            <person name="Hillier L.W."/>
            <person name="McPherson J.D."/>
            <person name="Marra M.A."/>
            <person name="Mardis E.R."/>
            <person name="Fulton L.A."/>
            <person name="Chinwalla A.T."/>
            <person name="Pepin K.H."/>
            <person name="Gish W.R."/>
            <person name="Chissoe S.L."/>
            <person name="Wendl M.C."/>
            <person name="Delehaunty K.D."/>
            <person name="Miner T.L."/>
            <person name="Delehaunty A."/>
            <person name="Kramer J.B."/>
            <person name="Cook L.L."/>
            <person name="Fulton R.S."/>
            <person name="Johnson D.L."/>
            <person name="Minx P.J."/>
            <person name="Clifton S.W."/>
            <person name="Hawkins T."/>
            <person name="Branscomb E."/>
            <person name="Predki P."/>
            <person name="Richardson P."/>
            <person name="Wenning S."/>
            <person name="Slezak T."/>
            <person name="Doggett N."/>
            <person name="Cheng J.F."/>
            <person name="Olsen A."/>
            <person name="Lucas S."/>
            <person name="Elkin C."/>
            <person name="Uberbacher E."/>
            <person name="Frazier M."/>
            <person name="Gibbs R.A."/>
            <person name="Muzny D.M."/>
            <person name="Scherer S.E."/>
            <person name="Bouck J.B."/>
            <person name="Sodergren E.J."/>
            <person name="Worley K.C."/>
            <person name="Rives C.M."/>
            <person name="Gorrell J.H."/>
            <person name="Metzker M.L."/>
            <person name="Naylor S.L."/>
            <person name="Kucherlapati R.S."/>
            <person name="Nelson D.L."/>
            <person name="Weinstock G.M."/>
            <person name="Sakaki Y."/>
            <person name="Fujiyama A."/>
            <person name="Hattori M."/>
            <person name="Yada T."/>
            <person name="Toyoda A."/>
            <person name="Itoh T."/>
            <person name="Kawagoe C."/>
            <person name="Watanabe H."/>
            <person name="Totoki Y."/>
            <person name="Taylor T."/>
            <person name="Weissenbach J."/>
            <person name="Heilig R."/>
            <person name="Saurin W."/>
            <person name="Artiguenave F."/>
            <person name="Brottier P."/>
            <person name="Bruls T."/>
            <person name="Pelletier E."/>
            <person name="Robert C."/>
            <person name="Wincker P."/>
            <person name="Smith D.R."/>
            <person name="Doucette-Stamm L."/>
            <person name="Rubenfield M."/>
            <person name="Weinstock K."/>
            <person name="Lee H.M."/>
            <person name="Dubois J."/>
            <person name="Rosenthal A."/>
            <person name="Platzer M."/>
            <person name="Nyakatura G."/>
            <person name="Taudien S."/>
            <person name="Rump A."/>
            <person name="Yang H."/>
            <person name="Yu J."/>
            <person name="Wang J."/>
            <person name="Huang G."/>
            <person name="Gu J."/>
            <person name="Hood L."/>
            <person name="Rowen L."/>
            <person name="Madan A."/>
            <person name="Qin S."/>
            <person name="Davis R.W."/>
            <person name="Federspiel N.A."/>
            <person name="Abola A.P."/>
            <person name="Proctor M.J."/>
            <person name="Myers R.M."/>
            <person name="Schmutz J."/>
            <person name="Dickson M."/>
            <person name="Grimwood J."/>
            <person name="Cox D.R."/>
            <person name="Olson M.V."/>
            <person name="Kaul R."/>
            <person name="Raymond C."/>
            <person name="Shimizu N."/>
            <person name="Kawasaki K."/>
            <person name="Minoshima S."/>
            <person name="Evans G.A."/>
            <person name="Athanasiou M."/>
            <person name="Schultz R."/>
            <person name="Roe B.A."/>
            <person name="Chen F."/>
            <person name="Pan H."/>
            <person name="Ramser J."/>
            <person name="Lehrach H."/>
            <person name="Reinhardt R."/>
            <person name="McCombie W.R."/>
            <person name="de la Bastide M."/>
            <person name="Dedhia N."/>
            <person name="Blocker H."/>
            <person name="Hornischer K."/>
            <person name="Nordsiek G."/>
            <person name="Agarwala R."/>
            <person name="Aravind L."/>
            <person name="Bailey J.A."/>
            <person name="Bateman A."/>
            <person name="Batzoglou S."/>
            <person name="Birney E."/>
            <person name="Bork P."/>
            <person name="Brown D.G."/>
            <person name="Burge C.B."/>
            <person name="Cerutti L."/>
            <person name="Chen H.C."/>
            <person name="Church D."/>
            <person name="Clamp M."/>
            <person name="Copley R.R."/>
            <person name="Doerks T."/>
            <person name="Eddy S.R."/>
            <person name="Eichler E.E."/>
            <person name="Furey T.S."/>
            <person name="Galagan J."/>
            <person name="Gilbert J.G."/>
            <person name="Harmon C."/>
            <person name="Hayashizaki Y."/>
            <person name="Haussler D."/>
            <person name="Hermjakob H."/>
            <person name="Hokamp K."/>
            <person name="Jang W."/>
            <person name="Johnson L.S."/>
            <person name="Jones T.A."/>
            <person name="Kasif S."/>
            <person name="Kaspryzk A."/>
            <person name="Kennedy S."/>
            <person name="Kent W.J."/>
            <person name="Kitts P."/>
            <person name="Koonin E.V."/>
            <person name="Korf I."/>
            <person name="Kulp D."/>
            <person name="Lancet D."/>
            <person name="Lowe T.M."/>
            <person name="McLysaght A."/>
            <person name="Mikkelsen T."/>
            <person name="Moran J.V."/>
            <person name="Mulder N."/>
            <person name="Pollara V.J."/>
            <person name="Ponting C.P."/>
            <person name="Schuler G."/>
            <person name="Schultz J."/>
            <person name="Slater G."/>
            <person name="Smit A.F."/>
            <person name="Stupka E."/>
            <person name="Szustakowski J."/>
            <person name="Thierry-Mieg D."/>
            <person name="Thierry-Mieg J."/>
            <person name="Wagner L."/>
            <person name="Wallis J."/>
            <person name="Wheeler R."/>
            <person name="Williams A."/>
            <person name="Wolf Y.I."/>
            <person name="Wolfe K.H."/>
            <person name="Yang S.P."/>
            <person name="Yeh R.F."/>
            <person name="Collins F."/>
            <person name="Guyer M.S."/>
            <person name="Peterson J."/>
            <person name="Felsenfeld A."/>
            <person name="Wetterstrand K.A."/>
            <person name="Patrinos A."/>
            <person name="Morgan M.J."/>
            <person name="de Jong P."/>
            <person name="Catanese J.J."/>
            <person name="Osoegawa K."/>
            <person name="Shizuya H."/>
            <person name="Choi S."/>
            <person name="Chen Y.J."/>
        </authorList>
    </citation>
    <scope>NUCLEOTIDE SEQUENCE [LARGE SCALE GENOMIC DNA]</scope>
</reference>
<evidence type="ECO:0000259" key="1">
    <source>
        <dbReference type="Pfam" id="PF17745"/>
    </source>
</evidence>
<keyword evidence="3" id="KW-1185">Reference proteome</keyword>
<reference evidence="2 3" key="2">
    <citation type="journal article" date="2004" name="Nature">
        <title>The DNA sequence and analysis of human chromosome 13.</title>
        <authorList>
            <person name="Dunham A."/>
            <person name="Matthews L.H."/>
            <person name="Burton J."/>
            <person name="Ashurst J.L."/>
            <person name="Howe K.L."/>
            <person name="Ashcroft K.J."/>
            <person name="Beare D.M."/>
            <person name="Burford D.C."/>
            <person name="Hunt S.E."/>
            <person name="Griffiths-Jones S."/>
            <person name="Jones M.C."/>
            <person name="Keenan S.J."/>
            <person name="Oliver K."/>
            <person name="Scott C.E."/>
            <person name="Ainscough R."/>
            <person name="Almeida J.P."/>
            <person name="Ambrose K.D."/>
            <person name="Andrews D.T."/>
            <person name="Ashwell R.I."/>
            <person name="Babbage A.K."/>
            <person name="Bagguley C.L."/>
            <person name="Bailey J."/>
            <person name="Bannerjee R."/>
            <person name="Barlow K.F."/>
            <person name="Bates K."/>
            <person name="Beasley H."/>
            <person name="Bird C.P."/>
            <person name="Bray-Allen S."/>
            <person name="Brown A.J."/>
            <person name="Brown J.Y."/>
            <person name="Burrill W."/>
            <person name="Carder C."/>
            <person name="Carter N.P."/>
            <person name="Chapman J.C."/>
            <person name="Clamp M.E."/>
            <person name="Clark S.Y."/>
            <person name="Clarke G."/>
            <person name="Clee C.M."/>
            <person name="Clegg S.C."/>
            <person name="Cobley V."/>
            <person name="Collins J.E."/>
            <person name="Corby N."/>
            <person name="Coville G.J."/>
            <person name="Deloukas P."/>
            <person name="Dhami P."/>
            <person name="Dunham I."/>
            <person name="Dunn M."/>
            <person name="Earthrowl M.E."/>
            <person name="Ellington A.G."/>
            <person name="Faulkner L."/>
            <person name="Frankish A.G."/>
            <person name="Frankland J."/>
            <person name="French L."/>
            <person name="Garner P."/>
            <person name="Garnett J."/>
            <person name="Gilbert J.G."/>
            <person name="Gilson C.J."/>
            <person name="Ghori J."/>
            <person name="Grafham D.V."/>
            <person name="Gribble S.M."/>
            <person name="Griffiths C."/>
            <person name="Hall R.E."/>
            <person name="Hammond S."/>
            <person name="Harley J.L."/>
            <person name="Hart E.A."/>
            <person name="Heath P.D."/>
            <person name="Howden P.J."/>
            <person name="Huckle E.J."/>
            <person name="Hunt P.J."/>
            <person name="Hunt A.R."/>
            <person name="Johnson C."/>
            <person name="Johnson D."/>
            <person name="Kay M."/>
            <person name="Kimberley A.M."/>
            <person name="King A."/>
            <person name="Laird G.K."/>
            <person name="Langford C.J."/>
            <person name="Lawlor S."/>
            <person name="Leongamornlert D.A."/>
            <person name="Lloyd D.M."/>
            <person name="Lloyd C."/>
            <person name="Loveland J.E."/>
            <person name="Lovell J."/>
            <person name="Martin S."/>
            <person name="Mashreghi-Mohammadi M."/>
            <person name="McLaren S.J."/>
            <person name="McMurray A."/>
            <person name="Milne S."/>
            <person name="Moore M.J."/>
            <person name="Nickerson T."/>
            <person name="Palmer S.A."/>
            <person name="Pearce A.V."/>
            <person name="Peck A.I."/>
            <person name="Pelan S."/>
            <person name="Phillimore B."/>
            <person name="Porter K.M."/>
            <person name="Rice C.M."/>
            <person name="Searle S."/>
            <person name="Sehra H.K."/>
            <person name="Shownkeen R."/>
            <person name="Skuce C.D."/>
            <person name="Smith M."/>
            <person name="Steward C.A."/>
            <person name="Sycamore N."/>
            <person name="Tester J."/>
            <person name="Thomas D.W."/>
            <person name="Tracey A."/>
            <person name="Tromans A."/>
            <person name="Tubby B."/>
            <person name="Wall M."/>
            <person name="Wallis J.M."/>
            <person name="West A.P."/>
            <person name="Whitehead S.L."/>
            <person name="Willey D.L."/>
            <person name="Wilming L."/>
            <person name="Wray P.W."/>
            <person name="Wright M.W."/>
            <person name="Young L."/>
            <person name="Coulson A."/>
            <person name="Durbin R."/>
            <person name="Hubbard T."/>
            <person name="Sulston J.E."/>
            <person name="Beck S."/>
            <person name="Bentley D.R."/>
            <person name="Rogers J."/>
            <person name="Ross M.T."/>
        </authorList>
    </citation>
    <scope>NUCLEOTIDE SEQUENCE [LARGE SCALE GENOMIC DNA]</scope>
</reference>
<reference evidence="2" key="4">
    <citation type="submission" date="2025-08" db="UniProtKB">
        <authorList>
            <consortium name="Ensembl"/>
        </authorList>
    </citation>
    <scope>IDENTIFICATION</scope>
</reference>
<dbReference type="Ensembl" id="ENST00000714507.1">
    <property type="protein sequence ID" value="ENSP00000519756.1"/>
    <property type="gene ID" value="ENSG00000136104.22"/>
</dbReference>
<evidence type="ECO:0007829" key="5">
    <source>
        <dbReference type="ProteomicsDB" id="A0AAQ5BI53"/>
    </source>
</evidence>
<dbReference type="GeneTree" id="ENSGT00390000011439"/>
<dbReference type="GO" id="GO:0032299">
    <property type="term" value="C:ribonuclease H2 complex"/>
    <property type="evidence" value="ECO:0007669"/>
    <property type="project" value="InterPro"/>
</dbReference>
<evidence type="ECO:0007829" key="4">
    <source>
        <dbReference type="PeptideAtlas" id="A0AAQ5BI53"/>
    </source>
</evidence>
<organism evidence="2 3">
    <name type="scientific">Homo sapiens</name>
    <name type="common">Human</name>
    <dbReference type="NCBI Taxonomy" id="9606"/>
    <lineage>
        <taxon>Eukaryota</taxon>
        <taxon>Metazoa</taxon>
        <taxon>Chordata</taxon>
        <taxon>Craniata</taxon>
        <taxon>Vertebrata</taxon>
        <taxon>Euteleostomi</taxon>
        <taxon>Mammalia</taxon>
        <taxon>Eutheria</taxon>
        <taxon>Euarchontoglires</taxon>
        <taxon>Primates</taxon>
        <taxon>Haplorrhini</taxon>
        <taxon>Catarrhini</taxon>
        <taxon>Hominidae</taxon>
        <taxon>Homo</taxon>
    </lineage>
</organism>
<dbReference type="Gene3D" id="2.20.25.530">
    <property type="match status" value="1"/>
</dbReference>
<proteinExistence type="evidence at protein level"/>
<dbReference type="FunFam" id="2.20.25.530:FF:000001">
    <property type="entry name" value="Ribonuclease H2 subunit B"/>
    <property type="match status" value="1"/>
</dbReference>
<dbReference type="HGNC" id="HGNC:25671">
    <property type="gene designation" value="RNASEH2B"/>
</dbReference>
<protein>
    <submittedName>
        <fullName evidence="2">Ribonuclease H2 subunit B</fullName>
    </submittedName>
</protein>
<evidence type="ECO:0000313" key="2">
    <source>
        <dbReference type="Ensembl" id="ENSP00000519756.1"/>
    </source>
</evidence>
<dbReference type="OpenTargets" id="ENSG00000136104"/>
<reference evidence="2" key="5">
    <citation type="submission" date="2025-09" db="UniProtKB">
        <authorList>
            <consortium name="Ensembl"/>
        </authorList>
    </citation>
    <scope>IDENTIFICATION</scope>
</reference>
<dbReference type="InterPro" id="IPR040456">
    <property type="entry name" value="RNase_H2_suB"/>
</dbReference>
<dbReference type="PANTHER" id="PTHR13383:SF11">
    <property type="entry name" value="RIBONUCLEASE H2 SUBUNIT B"/>
    <property type="match status" value="1"/>
</dbReference>
<dbReference type="SMR" id="A0AAQ5BI53"/>
<reference evidence="2 3" key="3">
    <citation type="journal article" date="2004" name="Nature">
        <title>Finishing the euchromatic sequence of the human genome.</title>
        <authorList>
            <consortium name="International Human Genome Sequencing Consortium"/>
        </authorList>
    </citation>
    <scope>NUCLEOTIDE SEQUENCE [LARGE SCALE GENOMIC DNA]</scope>
</reference>
<dbReference type="EMBL" id="AL137881">
    <property type="status" value="NOT_ANNOTATED_CDS"/>
    <property type="molecule type" value="Genomic_DNA"/>
</dbReference>
<evidence type="ECO:0000313" key="3">
    <source>
        <dbReference type="Proteomes" id="UP000005640"/>
    </source>
</evidence>
<dbReference type="InterPro" id="IPR041195">
    <property type="entry name" value="Rnh202_N"/>
</dbReference>
<accession>A0AAQ5BI53</accession>
<keyword evidence="4 5" id="KW-1267">Proteomics identification</keyword>
<dbReference type="EMBL" id="AL160157">
    <property type="status" value="NOT_ANNOTATED_CDS"/>
    <property type="molecule type" value="Genomic_DNA"/>
</dbReference>
<dbReference type="Pfam" id="PF17745">
    <property type="entry name" value="Ydr279_N"/>
    <property type="match status" value="1"/>
</dbReference>
<dbReference type="Ensembl" id="ENST00000714507.1">
    <property type="protein sequence ID" value="ENSP00000519756.1"/>
    <property type="gene ID" value="ENSG00000136104.23"/>
</dbReference>
<feature type="domain" description="Rnh202 triple barrel" evidence="1">
    <location>
        <begin position="33"/>
        <end position="92"/>
    </location>
</feature>
<dbReference type="AlphaFoldDB" id="A0AAQ5BI53"/>
<name>A0AAQ5BI53_HUMAN</name>
<sequence>MAAGVDCGDGVGARQHVFLVSEYLKDASKKMKNGLMFVKLVNPCSGEGAIYLFNMCLQQLFEVKVFKEKHHSWFINQSVQSGGLLHFATPVDPLFLLLHYLIKADKEIKFLKPPFGEVSAP</sequence>
<gene>
    <name evidence="2" type="primary">RNASEH2B</name>
</gene>